<dbReference type="AlphaFoldDB" id="A0A8J3XKA0"/>
<name>A0A8J3XKA0_9ACTN</name>
<protein>
    <recommendedName>
        <fullName evidence="1">HTH cro/C1-type domain-containing protein</fullName>
    </recommendedName>
</protein>
<reference evidence="2 3" key="1">
    <citation type="submission" date="2021-01" db="EMBL/GenBank/DDBJ databases">
        <title>Whole genome shotgun sequence of Planotetraspora phitsanulokensis NBRC 104273.</title>
        <authorList>
            <person name="Komaki H."/>
            <person name="Tamura T."/>
        </authorList>
    </citation>
    <scope>NUCLEOTIDE SEQUENCE [LARGE SCALE GENOMIC DNA]</scope>
    <source>
        <strain evidence="2 3">NBRC 104273</strain>
    </source>
</reference>
<dbReference type="PROSITE" id="PS50943">
    <property type="entry name" value="HTH_CROC1"/>
    <property type="match status" value="1"/>
</dbReference>
<dbReference type="SUPFAM" id="SSF47413">
    <property type="entry name" value="lambda repressor-like DNA-binding domains"/>
    <property type="match status" value="1"/>
</dbReference>
<dbReference type="CDD" id="cd00093">
    <property type="entry name" value="HTH_XRE"/>
    <property type="match status" value="1"/>
</dbReference>
<dbReference type="Pfam" id="PF13560">
    <property type="entry name" value="HTH_31"/>
    <property type="match status" value="1"/>
</dbReference>
<evidence type="ECO:0000259" key="1">
    <source>
        <dbReference type="PROSITE" id="PS50943"/>
    </source>
</evidence>
<accession>A0A8J3XKA0</accession>
<dbReference type="EMBL" id="BOOP01000048">
    <property type="protein sequence ID" value="GII42906.1"/>
    <property type="molecule type" value="Genomic_DNA"/>
</dbReference>
<dbReference type="InterPro" id="IPR010982">
    <property type="entry name" value="Lambda_DNA-bd_dom_sf"/>
</dbReference>
<dbReference type="GO" id="GO:0003677">
    <property type="term" value="F:DNA binding"/>
    <property type="evidence" value="ECO:0007669"/>
    <property type="project" value="InterPro"/>
</dbReference>
<proteinExistence type="predicted"/>
<dbReference type="Proteomes" id="UP000622547">
    <property type="component" value="Unassembled WGS sequence"/>
</dbReference>
<evidence type="ECO:0000313" key="2">
    <source>
        <dbReference type="EMBL" id="GII42906.1"/>
    </source>
</evidence>
<sequence length="401" mass="43480">MNEISTGDPTRDLAQNLRGWRKRRGLTQAELAIAAKVSKSLVQKIEQGIAGQTTLETVHRLAIALKVPTTELVGAHGDAREPHTSTVLPPEVWEQTGRALAGKFGYPDEEPTVAGVSSALDSLKPLLAGNQYREVAHLLPSLIRDADALNGAGRGIRSRVLNTAGWVLTQVRQFELAGATLHHARDAAEDHLDEAAAVNTLVWLRLREGRLDDARRLATEWADRIEPRMSRATERELTLWGRLVLGISNAAVRDNRPGEAADTIRLAQTAATAVGREVLSDTSTTRTFGPVTVAMIRAENAAVQDRPDEVLRIAERIPAGGGLLVATSASRNRHRLDVASALVSTRRSDEAVAVLTDLASHSPQWLSQQRYAKDVVGRIVGRRRTLSTGMRTLADLTGVVL</sequence>
<gene>
    <name evidence="2" type="ORF">Pph01_79090</name>
</gene>
<comment type="caution">
    <text evidence="2">The sequence shown here is derived from an EMBL/GenBank/DDBJ whole genome shotgun (WGS) entry which is preliminary data.</text>
</comment>
<dbReference type="SMART" id="SM00530">
    <property type="entry name" value="HTH_XRE"/>
    <property type="match status" value="1"/>
</dbReference>
<keyword evidence="3" id="KW-1185">Reference proteome</keyword>
<feature type="domain" description="HTH cro/C1-type" evidence="1">
    <location>
        <begin position="17"/>
        <end position="72"/>
    </location>
</feature>
<dbReference type="Gene3D" id="1.10.260.40">
    <property type="entry name" value="lambda repressor-like DNA-binding domains"/>
    <property type="match status" value="1"/>
</dbReference>
<dbReference type="RefSeq" id="WP_204078319.1">
    <property type="nucleotide sequence ID" value="NZ_BOOP01000048.1"/>
</dbReference>
<organism evidence="2 3">
    <name type="scientific">Planotetraspora phitsanulokensis</name>
    <dbReference type="NCBI Taxonomy" id="575192"/>
    <lineage>
        <taxon>Bacteria</taxon>
        <taxon>Bacillati</taxon>
        <taxon>Actinomycetota</taxon>
        <taxon>Actinomycetes</taxon>
        <taxon>Streptosporangiales</taxon>
        <taxon>Streptosporangiaceae</taxon>
        <taxon>Planotetraspora</taxon>
    </lineage>
</organism>
<evidence type="ECO:0000313" key="3">
    <source>
        <dbReference type="Proteomes" id="UP000622547"/>
    </source>
</evidence>
<dbReference type="InterPro" id="IPR001387">
    <property type="entry name" value="Cro/C1-type_HTH"/>
</dbReference>